<dbReference type="Proteomes" id="UP000887566">
    <property type="component" value="Unplaced"/>
</dbReference>
<feature type="compositionally biased region" description="Gly residues" evidence="1">
    <location>
        <begin position="196"/>
        <end position="205"/>
    </location>
</feature>
<dbReference type="AlphaFoldDB" id="A0A914UZ08"/>
<dbReference type="WBParaSite" id="PSAMB.scaffold1378size32397.g12754.t1">
    <property type="protein sequence ID" value="PSAMB.scaffold1378size32397.g12754.t1"/>
    <property type="gene ID" value="PSAMB.scaffold1378size32397.g12754"/>
</dbReference>
<feature type="compositionally biased region" description="Gly residues" evidence="1">
    <location>
        <begin position="212"/>
        <end position="234"/>
    </location>
</feature>
<feature type="signal peptide" evidence="2">
    <location>
        <begin position="1"/>
        <end position="20"/>
    </location>
</feature>
<dbReference type="InterPro" id="IPR005018">
    <property type="entry name" value="DOMON_domain"/>
</dbReference>
<dbReference type="SMART" id="SM00664">
    <property type="entry name" value="DoH"/>
    <property type="match status" value="1"/>
</dbReference>
<dbReference type="PANTHER" id="PTHR36516">
    <property type="entry name" value="PROTEIN CBG04168-RELATED"/>
    <property type="match status" value="1"/>
</dbReference>
<evidence type="ECO:0000313" key="4">
    <source>
        <dbReference type="Proteomes" id="UP000887566"/>
    </source>
</evidence>
<evidence type="ECO:0000313" key="5">
    <source>
        <dbReference type="WBParaSite" id="PSAMB.scaffold1378size32397.g12754.t1"/>
    </source>
</evidence>
<keyword evidence="2" id="KW-0732">Signal</keyword>
<keyword evidence="4" id="KW-1185">Reference proteome</keyword>
<evidence type="ECO:0000256" key="2">
    <source>
        <dbReference type="SAM" id="SignalP"/>
    </source>
</evidence>
<feature type="region of interest" description="Disordered" evidence="1">
    <location>
        <begin position="177"/>
        <end position="246"/>
    </location>
</feature>
<dbReference type="InterPro" id="IPR045266">
    <property type="entry name" value="DOH_DOMON"/>
</dbReference>
<name>A0A914UZ08_9BILA</name>
<dbReference type="CDD" id="cd09631">
    <property type="entry name" value="DOMON_DOH"/>
    <property type="match status" value="1"/>
</dbReference>
<dbReference type="Pfam" id="PF03351">
    <property type="entry name" value="DOMON"/>
    <property type="match status" value="1"/>
</dbReference>
<accession>A0A914UZ08</accession>
<dbReference type="PROSITE" id="PS50836">
    <property type="entry name" value="DOMON"/>
    <property type="match status" value="1"/>
</dbReference>
<proteinExistence type="predicted"/>
<organism evidence="4 5">
    <name type="scientific">Plectus sambesii</name>
    <dbReference type="NCBI Taxonomy" id="2011161"/>
    <lineage>
        <taxon>Eukaryota</taxon>
        <taxon>Metazoa</taxon>
        <taxon>Ecdysozoa</taxon>
        <taxon>Nematoda</taxon>
        <taxon>Chromadorea</taxon>
        <taxon>Plectida</taxon>
        <taxon>Plectina</taxon>
        <taxon>Plectoidea</taxon>
        <taxon>Plectidae</taxon>
        <taxon>Plectus</taxon>
    </lineage>
</organism>
<protein>
    <submittedName>
        <fullName evidence="5">DOMON domain-containing protein</fullName>
    </submittedName>
</protein>
<evidence type="ECO:0000259" key="3">
    <source>
        <dbReference type="PROSITE" id="PS50836"/>
    </source>
</evidence>
<sequence length="308" mass="32719">MALSALVFGVLLWLVNRATAQEQCYFSDNGYNLRWRVDDQDNVHFDFKYERFPSDPRWTGVAFGYSMKSGLDAIIIKSLNGQVVVNDQSVLGYAPAVPDRINNVNVISARLEEGTLTATFSRPLAAGDPESDHDIHGCTNWQFVTNANILDGLGSIRQHTTRPVTQRICVEECRGEPAAGFGRPPPRGPPGVDGASNGGSNGGPLEGHNVGINGGSNGGSNGGQNGGSNGGPFSGGAPIPPAPIVPLTPINPVSSASIDCGRPDPDWCKDYFSNFFQWATSTSKAADTCASLKSISPMCCRTYHEQCG</sequence>
<evidence type="ECO:0000256" key="1">
    <source>
        <dbReference type="SAM" id="MobiDB-lite"/>
    </source>
</evidence>
<reference evidence="5" key="1">
    <citation type="submission" date="2022-11" db="UniProtKB">
        <authorList>
            <consortium name="WormBaseParasite"/>
        </authorList>
    </citation>
    <scope>IDENTIFICATION</scope>
</reference>
<feature type="chain" id="PRO_5037102595" evidence="2">
    <location>
        <begin position="21"/>
        <end position="308"/>
    </location>
</feature>
<feature type="domain" description="DOMON" evidence="3">
    <location>
        <begin position="29"/>
        <end position="148"/>
    </location>
</feature>